<dbReference type="SMART" id="SM00409">
    <property type="entry name" value="IG"/>
    <property type="match status" value="10"/>
</dbReference>
<dbReference type="Gene3D" id="2.60.40.10">
    <property type="entry name" value="Immunoglobulins"/>
    <property type="match status" value="11"/>
</dbReference>
<dbReference type="Ensembl" id="ENSCCRT00010020611.1">
    <property type="protein sequence ID" value="ENSCCRP00010018852.1"/>
    <property type="gene ID" value="ENSCCRG00010008153.1"/>
</dbReference>
<sequence>MGHKLLILFFTLICTSGLYAVFLVPSQNPVAVGSNVTISVNDTEPIIIGLWLFGPSTLFMWYPEEVLTGSGHQNGTEFNSSTYQLTLSSVTLKNSGLYVLDALKPRARAEITLDVQEPVSNLTAFVSMTNLVEFNDTVTFTCSASGTPVWFSWKNGSSTVTAGGRVDLRNGGREFIINGVTRYDEGPFKCLVANNISKAESGQMNLNISYGPSNLRVTASPEKSVYISGSDISLSCSADSKPTASFYWMYNGNPLNVYGPSYDLRGATQNRTGEYTCVAQNAVTMQLNVKVTKKIDIVDPISAVTVNPAGSPVENMAFNLSCNVVGPVKSIQWMKNGEYLDANNMITFSNDNSTLRFNQLTLSDDGLYQCAASNAVSNMTSPAYNLMVNYGPNNTAASGSNIAAVGSSVTFSCSSDSRPQSQYKWYFSGLNVKNGSVYVTTPLSKSDSGQYTCMAFNSITGRSSDASVTLTVYAPVSNVTVNMDSQQPIFSQPFTLTCTVIGDVQHIQWMKNGMKLYQDNRISFTNNNSVLIFNPLTLSDNGQYQCEASNVINNMTSEAFDLNVFYGPWNTTISGPTVGAVGHNVTFSCSANSHPSSQYSWFLNSSKLGEGPVLTRALSPNSGGRYTCMASNDITGRSSNASLEFSLRCELLDPISNVIVNAGNQQPVFNQLFTLTCTANGDVEHIQWMKNGMLLHPHDGITFSNYNSTLNFQNTKLSDDGYYQCEASNAVSNMTSLAYDLMVNYGPWNTTVEGPVMAEMGSNVTFNCTAISRPHSQYRWFHNTSKVGDGPVHVTSVLSLDSSGRYTCMAINDITGSSSNASLELTVIETIATVEVIPDRTIPLASQSFQLTCNVKGPYNTLHWLRNNQNFLPSDSVIFSANNTSVTFKTLQTADEGRYQCVASNALKQYISHPYDLVVIFGPQSVQIIVRPGIPPVLKCQAVSQPPAVYHWIFENNTVVGNESSIELPIKSIMGSNYTCVAKNPLTNVTVYTSQVVSNPNAAVGVQASVMLTALFALLLPVLEEWF</sequence>
<keyword evidence="8" id="KW-1185">Reference proteome</keyword>
<dbReference type="SMART" id="SM00408">
    <property type="entry name" value="IGc2"/>
    <property type="match status" value="10"/>
</dbReference>
<dbReference type="AlphaFoldDB" id="A0A8C1IK89"/>
<gene>
    <name evidence="7" type="primary">LOC109092359</name>
</gene>
<feature type="domain" description="Ig-like" evidence="6">
    <location>
        <begin position="747"/>
        <end position="824"/>
    </location>
</feature>
<feature type="signal peptide" evidence="5">
    <location>
        <begin position="1"/>
        <end position="20"/>
    </location>
</feature>
<dbReference type="InterPro" id="IPR036179">
    <property type="entry name" value="Ig-like_dom_sf"/>
</dbReference>
<reference evidence="7" key="1">
    <citation type="submission" date="2025-08" db="UniProtKB">
        <authorList>
            <consortium name="Ensembl"/>
        </authorList>
    </citation>
    <scope>IDENTIFICATION</scope>
</reference>
<evidence type="ECO:0000256" key="5">
    <source>
        <dbReference type="SAM" id="SignalP"/>
    </source>
</evidence>
<dbReference type="InterPro" id="IPR013783">
    <property type="entry name" value="Ig-like_fold"/>
</dbReference>
<dbReference type="InterPro" id="IPR007110">
    <property type="entry name" value="Ig-like_dom"/>
</dbReference>
<dbReference type="Pfam" id="PF13895">
    <property type="entry name" value="Ig_2"/>
    <property type="match status" value="2"/>
</dbReference>
<dbReference type="InterPro" id="IPR013098">
    <property type="entry name" value="Ig_I-set"/>
</dbReference>
<dbReference type="Pfam" id="PF07679">
    <property type="entry name" value="I-set"/>
    <property type="match status" value="1"/>
</dbReference>
<feature type="domain" description="Ig-like" evidence="6">
    <location>
        <begin position="212"/>
        <end position="288"/>
    </location>
</feature>
<dbReference type="PROSITE" id="PS50835">
    <property type="entry name" value="IG_LIKE"/>
    <property type="match status" value="10"/>
</dbReference>
<keyword evidence="4" id="KW-0393">Immunoglobulin domain</keyword>
<protein>
    <submittedName>
        <fullName evidence="7">CEA cell adhesion molecule 1</fullName>
    </submittedName>
</protein>
<feature type="domain" description="Ig-like" evidence="6">
    <location>
        <begin position="568"/>
        <end position="644"/>
    </location>
</feature>
<dbReference type="PANTHER" id="PTHR44337">
    <property type="entry name" value="CARCINOEMBRYONIC ANTIGEN-RELATED CELL ADHESION MOLECULE 8"/>
    <property type="match status" value="1"/>
</dbReference>
<feature type="domain" description="Ig-like" evidence="6">
    <location>
        <begin position="475"/>
        <end position="563"/>
    </location>
</feature>
<evidence type="ECO:0000256" key="4">
    <source>
        <dbReference type="ARBA" id="ARBA00023319"/>
    </source>
</evidence>
<feature type="domain" description="Ig-like" evidence="6">
    <location>
        <begin position="392"/>
        <end position="469"/>
    </location>
</feature>
<dbReference type="Pfam" id="PF13927">
    <property type="entry name" value="Ig_3"/>
    <property type="match status" value="6"/>
</dbReference>
<name>A0A8C1IK89_CYPCA</name>
<proteinExistence type="predicted"/>
<organism evidence="7 8">
    <name type="scientific">Cyprinus carpio</name>
    <name type="common">Common carp</name>
    <dbReference type="NCBI Taxonomy" id="7962"/>
    <lineage>
        <taxon>Eukaryota</taxon>
        <taxon>Metazoa</taxon>
        <taxon>Chordata</taxon>
        <taxon>Craniata</taxon>
        <taxon>Vertebrata</taxon>
        <taxon>Euteleostomi</taxon>
        <taxon>Actinopterygii</taxon>
        <taxon>Neopterygii</taxon>
        <taxon>Teleostei</taxon>
        <taxon>Ostariophysi</taxon>
        <taxon>Cypriniformes</taxon>
        <taxon>Cyprinidae</taxon>
        <taxon>Cyprininae</taxon>
        <taxon>Cyprinus</taxon>
    </lineage>
</organism>
<feature type="domain" description="Ig-like" evidence="6">
    <location>
        <begin position="923"/>
        <end position="998"/>
    </location>
</feature>
<dbReference type="InterPro" id="IPR003599">
    <property type="entry name" value="Ig_sub"/>
</dbReference>
<dbReference type="InterPro" id="IPR052598">
    <property type="entry name" value="IgSF_CEA-related"/>
</dbReference>
<dbReference type="CDD" id="cd00096">
    <property type="entry name" value="Ig"/>
    <property type="match status" value="3"/>
</dbReference>
<dbReference type="PANTHER" id="PTHR44337:SF20">
    <property type="entry name" value="CARCINOEMBRYONIC ANTIGEN-RELATED CELL ADHESION MOLECULE 5-RELATED"/>
    <property type="match status" value="1"/>
</dbReference>
<keyword evidence="2" id="KW-1015">Disulfide bond</keyword>
<evidence type="ECO:0000256" key="2">
    <source>
        <dbReference type="ARBA" id="ARBA00023157"/>
    </source>
</evidence>
<keyword evidence="3" id="KW-0325">Glycoprotein</keyword>
<keyword evidence="1 5" id="KW-0732">Signal</keyword>
<accession>A0A8C1IK89</accession>
<feature type="chain" id="PRO_5034070082" evidence="5">
    <location>
        <begin position="21"/>
        <end position="1027"/>
    </location>
</feature>
<feature type="domain" description="Ig-like" evidence="6">
    <location>
        <begin position="654"/>
        <end position="738"/>
    </location>
</feature>
<feature type="domain" description="Ig-like" evidence="6">
    <location>
        <begin position="832"/>
        <end position="912"/>
    </location>
</feature>
<evidence type="ECO:0000256" key="3">
    <source>
        <dbReference type="ARBA" id="ARBA00023180"/>
    </source>
</evidence>
<evidence type="ECO:0000313" key="7">
    <source>
        <dbReference type="Ensembl" id="ENSCCRP00010018852.1"/>
    </source>
</evidence>
<evidence type="ECO:0000259" key="6">
    <source>
        <dbReference type="PROSITE" id="PS50835"/>
    </source>
</evidence>
<evidence type="ECO:0000313" key="8">
    <source>
        <dbReference type="Proteomes" id="UP000694427"/>
    </source>
</evidence>
<dbReference type="SUPFAM" id="SSF48726">
    <property type="entry name" value="Immunoglobulin"/>
    <property type="match status" value="11"/>
</dbReference>
<dbReference type="InterPro" id="IPR003598">
    <property type="entry name" value="Ig_sub2"/>
</dbReference>
<reference evidence="7" key="2">
    <citation type="submission" date="2025-09" db="UniProtKB">
        <authorList>
            <consortium name="Ensembl"/>
        </authorList>
    </citation>
    <scope>IDENTIFICATION</scope>
</reference>
<feature type="domain" description="Ig-like" evidence="6">
    <location>
        <begin position="118"/>
        <end position="209"/>
    </location>
</feature>
<feature type="domain" description="Ig-like" evidence="6">
    <location>
        <begin position="300"/>
        <end position="389"/>
    </location>
</feature>
<evidence type="ECO:0000256" key="1">
    <source>
        <dbReference type="ARBA" id="ARBA00022729"/>
    </source>
</evidence>
<dbReference type="Proteomes" id="UP000694427">
    <property type="component" value="Unplaced"/>
</dbReference>